<comment type="similarity">
    <text evidence="2">Belongs to the class-I pyridoxal-phosphate-dependent aminotransferase family.</text>
</comment>
<sequence length="393" mass="42262">MFSSLGEASTDSILALMRAYREDPRAEKIDLGVGVYRDAAGTTPIMAAVKEAERHLVETQETKSYVGLSGDETFNAAMARLVLGDAVADERVSAVQTPGGSGALRLLSELAATAGDRPILWVSAPTWPNHMAVGARAGLVCRSYRYFDPETHMPDTDAMLADLSEARRGDVVLVHGCCHNPTGADLDAAQWDRLTALVVERGLVPLVDIAYLGFGEGLEADAAGLRRMAAGVPEMLVSVSCSKNFGLYRDRTGVALVISPPHQRGAVQATLETLVRTNWSMPPDHGAAVVRTILADEALVEMWHDELATMRERIVALRTGLAEAMATHTGSDHYSFLKQHRGMFSLLPASAAQVEALRKDHAIYVTGDGRANLAGLLEDRLDRIAEAFTTVGM</sequence>
<protein>
    <submittedName>
        <fullName evidence="8">Aspartate/tyrosine/aromatic aminotransferase</fullName>
    </submittedName>
</protein>
<keyword evidence="4 8" id="KW-0032">Aminotransferase</keyword>
<comment type="subunit">
    <text evidence="3">Homodimer.</text>
</comment>
<proteinExistence type="inferred from homology"/>
<dbReference type="GO" id="GO:0005829">
    <property type="term" value="C:cytosol"/>
    <property type="evidence" value="ECO:0007669"/>
    <property type="project" value="TreeGrafter"/>
</dbReference>
<evidence type="ECO:0000256" key="4">
    <source>
        <dbReference type="ARBA" id="ARBA00022576"/>
    </source>
</evidence>
<dbReference type="PANTHER" id="PTHR11879">
    <property type="entry name" value="ASPARTATE AMINOTRANSFERASE"/>
    <property type="match status" value="1"/>
</dbReference>
<dbReference type="GO" id="GO:0030170">
    <property type="term" value="F:pyridoxal phosphate binding"/>
    <property type="evidence" value="ECO:0007669"/>
    <property type="project" value="InterPro"/>
</dbReference>
<dbReference type="NCBIfam" id="NF006719">
    <property type="entry name" value="PRK09257.1"/>
    <property type="match status" value="1"/>
</dbReference>
<gene>
    <name evidence="8" type="ORF">FJU11_13315</name>
</gene>
<dbReference type="EMBL" id="VHLH01000025">
    <property type="protein sequence ID" value="TPW26940.1"/>
    <property type="molecule type" value="Genomic_DNA"/>
</dbReference>
<dbReference type="InterPro" id="IPR015424">
    <property type="entry name" value="PyrdxlP-dep_Trfase"/>
</dbReference>
<dbReference type="Gene3D" id="3.90.1150.10">
    <property type="entry name" value="Aspartate Aminotransferase, domain 1"/>
    <property type="match status" value="1"/>
</dbReference>
<feature type="domain" description="Aminotransferase class I/classII large" evidence="7">
    <location>
        <begin position="27"/>
        <end position="388"/>
    </location>
</feature>
<reference evidence="8 9" key="1">
    <citation type="submission" date="2019-06" db="EMBL/GenBank/DDBJ databases">
        <authorList>
            <person name="Li M."/>
        </authorList>
    </citation>
    <scope>NUCLEOTIDE SEQUENCE [LARGE SCALE GENOMIC DNA]</scope>
    <source>
        <strain evidence="8 9">BGMRC6574</strain>
    </source>
</reference>
<dbReference type="RefSeq" id="WP_141167556.1">
    <property type="nucleotide sequence ID" value="NZ_VHLH01000025.1"/>
</dbReference>
<dbReference type="GO" id="GO:0004069">
    <property type="term" value="F:L-aspartate:2-oxoglutarate aminotransferase activity"/>
    <property type="evidence" value="ECO:0007669"/>
    <property type="project" value="TreeGrafter"/>
</dbReference>
<evidence type="ECO:0000259" key="7">
    <source>
        <dbReference type="Pfam" id="PF00155"/>
    </source>
</evidence>
<dbReference type="GO" id="GO:0004838">
    <property type="term" value="F:L-tyrosine-2-oxoglutarate transaminase activity"/>
    <property type="evidence" value="ECO:0007669"/>
    <property type="project" value="TreeGrafter"/>
</dbReference>
<dbReference type="InterPro" id="IPR015422">
    <property type="entry name" value="PyrdxlP-dep_Trfase_small"/>
</dbReference>
<keyword evidence="5 8" id="KW-0808">Transferase</keyword>
<evidence type="ECO:0000256" key="5">
    <source>
        <dbReference type="ARBA" id="ARBA00022679"/>
    </source>
</evidence>
<evidence type="ECO:0000256" key="6">
    <source>
        <dbReference type="ARBA" id="ARBA00022898"/>
    </source>
</evidence>
<evidence type="ECO:0000256" key="2">
    <source>
        <dbReference type="ARBA" id="ARBA00007441"/>
    </source>
</evidence>
<dbReference type="GO" id="GO:0033585">
    <property type="term" value="P:L-phenylalanine biosynthetic process from chorismate via phenylpyruvate"/>
    <property type="evidence" value="ECO:0007669"/>
    <property type="project" value="TreeGrafter"/>
</dbReference>
<evidence type="ECO:0000313" key="8">
    <source>
        <dbReference type="EMBL" id="TPW26940.1"/>
    </source>
</evidence>
<dbReference type="GO" id="GO:0042802">
    <property type="term" value="F:identical protein binding"/>
    <property type="evidence" value="ECO:0007669"/>
    <property type="project" value="TreeGrafter"/>
</dbReference>
<dbReference type="SUPFAM" id="SSF53383">
    <property type="entry name" value="PLP-dependent transferases"/>
    <property type="match status" value="1"/>
</dbReference>
<evidence type="ECO:0000256" key="1">
    <source>
        <dbReference type="ARBA" id="ARBA00001933"/>
    </source>
</evidence>
<dbReference type="PANTHER" id="PTHR11879:SF22">
    <property type="entry name" value="ASPARTATE AMINOTRANSFERASE, MITOCHONDRIAL"/>
    <property type="match status" value="1"/>
</dbReference>
<dbReference type="InterPro" id="IPR000796">
    <property type="entry name" value="Asp_trans"/>
</dbReference>
<dbReference type="CDD" id="cd00609">
    <property type="entry name" value="AAT_like"/>
    <property type="match status" value="1"/>
</dbReference>
<evidence type="ECO:0000313" key="9">
    <source>
        <dbReference type="Proteomes" id="UP000320314"/>
    </source>
</evidence>
<dbReference type="OrthoDB" id="9766445at2"/>
<dbReference type="AlphaFoldDB" id="A0A506TZK6"/>
<evidence type="ECO:0000256" key="3">
    <source>
        <dbReference type="ARBA" id="ARBA00011738"/>
    </source>
</evidence>
<dbReference type="InterPro" id="IPR004839">
    <property type="entry name" value="Aminotransferase_I/II_large"/>
</dbReference>
<name>A0A506TZK6_9HYPH</name>
<keyword evidence="6" id="KW-0663">Pyridoxal phosphate</keyword>
<dbReference type="InterPro" id="IPR015421">
    <property type="entry name" value="PyrdxlP-dep_Trfase_major"/>
</dbReference>
<dbReference type="PRINTS" id="PR00799">
    <property type="entry name" value="TRANSAMINASE"/>
</dbReference>
<dbReference type="Pfam" id="PF00155">
    <property type="entry name" value="Aminotran_1_2"/>
    <property type="match status" value="1"/>
</dbReference>
<accession>A0A506TZK6</accession>
<keyword evidence="9" id="KW-1185">Reference proteome</keyword>
<dbReference type="Gene3D" id="3.40.640.10">
    <property type="entry name" value="Type I PLP-dependent aspartate aminotransferase-like (Major domain)"/>
    <property type="match status" value="1"/>
</dbReference>
<organism evidence="8 9">
    <name type="scientific">Pararhizobium mangrovi</name>
    <dbReference type="NCBI Taxonomy" id="2590452"/>
    <lineage>
        <taxon>Bacteria</taxon>
        <taxon>Pseudomonadati</taxon>
        <taxon>Pseudomonadota</taxon>
        <taxon>Alphaproteobacteria</taxon>
        <taxon>Hyphomicrobiales</taxon>
        <taxon>Rhizobiaceae</taxon>
        <taxon>Rhizobium/Agrobacterium group</taxon>
        <taxon>Pararhizobium</taxon>
    </lineage>
</organism>
<dbReference type="Proteomes" id="UP000320314">
    <property type="component" value="Unassembled WGS sequence"/>
</dbReference>
<comment type="caution">
    <text evidence="8">The sequence shown here is derived from an EMBL/GenBank/DDBJ whole genome shotgun (WGS) entry which is preliminary data.</text>
</comment>
<comment type="cofactor">
    <cofactor evidence="1">
        <name>pyridoxal 5'-phosphate</name>
        <dbReference type="ChEBI" id="CHEBI:597326"/>
    </cofactor>
</comment>